<feature type="transmembrane region" description="Helical" evidence="1">
    <location>
        <begin position="125"/>
        <end position="143"/>
    </location>
</feature>
<dbReference type="SUPFAM" id="SSF54909">
    <property type="entry name" value="Dimeric alpha+beta barrel"/>
    <property type="match status" value="1"/>
</dbReference>
<dbReference type="InterPro" id="IPR011008">
    <property type="entry name" value="Dimeric_a/b-barrel"/>
</dbReference>
<gene>
    <name evidence="4" type="ORF">SAMN04487968_102174</name>
</gene>
<evidence type="ECO:0000259" key="2">
    <source>
        <dbReference type="Pfam" id="PF03772"/>
    </source>
</evidence>
<feature type="domain" description="ABM" evidence="3">
    <location>
        <begin position="4"/>
        <end position="73"/>
    </location>
</feature>
<evidence type="ECO:0000313" key="5">
    <source>
        <dbReference type="Proteomes" id="UP000198832"/>
    </source>
</evidence>
<dbReference type="PANTHER" id="PTHR40057">
    <property type="entry name" value="SLR1162 PROTEIN"/>
    <property type="match status" value="1"/>
</dbReference>
<dbReference type="Proteomes" id="UP000198832">
    <property type="component" value="Unassembled WGS sequence"/>
</dbReference>
<accession>A0A1I1EP95</accession>
<proteinExistence type="predicted"/>
<dbReference type="Pfam" id="PF03772">
    <property type="entry name" value="Competence"/>
    <property type="match status" value="1"/>
</dbReference>
<dbReference type="InterPro" id="IPR007138">
    <property type="entry name" value="ABM_dom"/>
</dbReference>
<protein>
    <submittedName>
        <fullName evidence="4">Uncharacterized protein</fullName>
    </submittedName>
</protein>
<evidence type="ECO:0000313" key="4">
    <source>
        <dbReference type="EMBL" id="SFB88989.1"/>
    </source>
</evidence>
<keyword evidence="5" id="KW-1185">Reference proteome</keyword>
<feature type="transmembrane region" description="Helical" evidence="1">
    <location>
        <begin position="155"/>
        <end position="175"/>
    </location>
</feature>
<sequence length="192" mass="21930">MSEPITVTIARRAAPERAQEMVAWMQAGIRLASDFSGFLGAGWVRPAADSDEWHLLYRFDDAATLHAWDNSRQRAWWLGAGSPFVEQTHVERRTGIEGWFDPPHTYDVEAVSGVAATPARWRQTVTIFLTFFPVSLLANWLVTPLVSGWSLPLRLLATMVLTVPFMTYVGLPWITRNLEWFLHGRPAPWRRR</sequence>
<feature type="domain" description="ComEC/Rec2-related protein" evidence="2">
    <location>
        <begin position="124"/>
        <end position="182"/>
    </location>
</feature>
<dbReference type="InterPro" id="IPR038762">
    <property type="entry name" value="ABM_predict"/>
</dbReference>
<reference evidence="4 5" key="1">
    <citation type="submission" date="2016-10" db="EMBL/GenBank/DDBJ databases">
        <authorList>
            <person name="de Groot N.N."/>
        </authorList>
    </citation>
    <scope>NUCLEOTIDE SEQUENCE [LARGE SCALE GENOMIC DNA]</scope>
    <source>
        <strain evidence="4 5">CGMCC 1.7056</strain>
    </source>
</reference>
<dbReference type="OrthoDB" id="6986893at2"/>
<organism evidence="4 5">
    <name type="scientific">Nocardioides terrae</name>
    <dbReference type="NCBI Taxonomy" id="574651"/>
    <lineage>
        <taxon>Bacteria</taxon>
        <taxon>Bacillati</taxon>
        <taxon>Actinomycetota</taxon>
        <taxon>Actinomycetes</taxon>
        <taxon>Propionibacteriales</taxon>
        <taxon>Nocardioidaceae</taxon>
        <taxon>Nocardioides</taxon>
    </lineage>
</organism>
<dbReference type="InterPro" id="IPR004477">
    <property type="entry name" value="ComEC_N"/>
</dbReference>
<keyword evidence="1" id="KW-0472">Membrane</keyword>
<dbReference type="PANTHER" id="PTHR40057:SF1">
    <property type="entry name" value="SLR1162 PROTEIN"/>
    <property type="match status" value="1"/>
</dbReference>
<evidence type="ECO:0000256" key="1">
    <source>
        <dbReference type="SAM" id="Phobius"/>
    </source>
</evidence>
<dbReference type="EMBL" id="FOLB01000002">
    <property type="protein sequence ID" value="SFB88989.1"/>
    <property type="molecule type" value="Genomic_DNA"/>
</dbReference>
<evidence type="ECO:0000259" key="3">
    <source>
        <dbReference type="Pfam" id="PF03992"/>
    </source>
</evidence>
<keyword evidence="1" id="KW-0812">Transmembrane</keyword>
<dbReference type="STRING" id="574651.SAMN04487968_102174"/>
<dbReference type="Gene3D" id="3.30.70.100">
    <property type="match status" value="1"/>
</dbReference>
<keyword evidence="1" id="KW-1133">Transmembrane helix</keyword>
<dbReference type="RefSeq" id="WP_091120365.1">
    <property type="nucleotide sequence ID" value="NZ_FOLB01000002.1"/>
</dbReference>
<dbReference type="AlphaFoldDB" id="A0A1I1EP95"/>
<name>A0A1I1EP95_9ACTN</name>
<dbReference type="Pfam" id="PF03992">
    <property type="entry name" value="ABM"/>
    <property type="match status" value="1"/>
</dbReference>